<gene>
    <name evidence="1" type="ORF">JI435_414820</name>
</gene>
<evidence type="ECO:0000313" key="2">
    <source>
        <dbReference type="Proteomes" id="UP000663193"/>
    </source>
</evidence>
<keyword evidence="2" id="KW-1185">Reference proteome</keyword>
<dbReference type="EMBL" id="CP069032">
    <property type="protein sequence ID" value="QRD00227.1"/>
    <property type="molecule type" value="Genomic_DNA"/>
</dbReference>
<organism evidence="1 2">
    <name type="scientific">Phaeosphaeria nodorum (strain SN15 / ATCC MYA-4574 / FGSC 10173)</name>
    <name type="common">Glume blotch fungus</name>
    <name type="synonym">Parastagonospora nodorum</name>
    <dbReference type="NCBI Taxonomy" id="321614"/>
    <lineage>
        <taxon>Eukaryota</taxon>
        <taxon>Fungi</taxon>
        <taxon>Dikarya</taxon>
        <taxon>Ascomycota</taxon>
        <taxon>Pezizomycotina</taxon>
        <taxon>Dothideomycetes</taxon>
        <taxon>Pleosporomycetidae</taxon>
        <taxon>Pleosporales</taxon>
        <taxon>Pleosporineae</taxon>
        <taxon>Phaeosphaeriaceae</taxon>
        <taxon>Parastagonospora</taxon>
    </lineage>
</organism>
<protein>
    <submittedName>
        <fullName evidence="1">Uncharacterized protein</fullName>
    </submittedName>
</protein>
<name>A0A7U2F7S9_PHANO</name>
<evidence type="ECO:0000313" key="1">
    <source>
        <dbReference type="EMBL" id="QRD00227.1"/>
    </source>
</evidence>
<proteinExistence type="predicted"/>
<sequence>MCSFQTRGSLGFCCFRAYSNVPAIGEEIRTADLVTHDTYLIDAGMVDREINWRSSRLSVARVRKAPSSVDCQDCWFGVA</sequence>
<dbReference type="Proteomes" id="UP000663193">
    <property type="component" value="Chromosome 10"/>
</dbReference>
<reference evidence="2" key="1">
    <citation type="journal article" date="2021" name="BMC Genomics">
        <title>Chromosome-level genome assembly and manually-curated proteome of model necrotroph Parastagonospora nodorum Sn15 reveals a genome-wide trove of candidate effector homologs, and redundancy of virulence-related functions within an accessory chromosome.</title>
        <authorList>
            <person name="Bertazzoni S."/>
            <person name="Jones D.A.B."/>
            <person name="Phan H.T."/>
            <person name="Tan K.-C."/>
            <person name="Hane J.K."/>
        </authorList>
    </citation>
    <scope>NUCLEOTIDE SEQUENCE [LARGE SCALE GENOMIC DNA]</scope>
    <source>
        <strain evidence="2">SN15 / ATCC MYA-4574 / FGSC 10173)</strain>
    </source>
</reference>
<dbReference type="VEuPathDB" id="FungiDB:JI435_414820"/>
<accession>A0A7U2F7S9</accession>
<dbReference type="AlphaFoldDB" id="A0A7U2F7S9"/>